<reference evidence="2" key="1">
    <citation type="submission" date="2020-04" db="EMBL/GenBank/DDBJ databases">
        <authorList>
            <person name="Chiriac C."/>
            <person name="Salcher M."/>
            <person name="Ghai R."/>
            <person name="Kavagutti S V."/>
        </authorList>
    </citation>
    <scope>NUCLEOTIDE SEQUENCE</scope>
</reference>
<evidence type="ECO:0000256" key="1">
    <source>
        <dbReference type="SAM" id="MobiDB-lite"/>
    </source>
</evidence>
<feature type="region of interest" description="Disordered" evidence="1">
    <location>
        <begin position="1"/>
        <end position="23"/>
    </location>
</feature>
<proteinExistence type="predicted"/>
<sequence length="160" mass="18085">MNTLNTMPSAYVATSDTSKGRALREDAEGITTKRRREILEHVTEAGAMGIICPEVERITGLHHGQASGALNALHELGLVAQLTEIRNNCHPYIDAKHIELYEPHEVQLEPRKSKNTRYIELLEELAEAAYDVAYRQSNGEAYNRLRKAIDEVRRHQGLKK</sequence>
<evidence type="ECO:0000313" key="2">
    <source>
        <dbReference type="EMBL" id="CAB4167216.1"/>
    </source>
</evidence>
<organism evidence="2">
    <name type="scientific">uncultured Caudovirales phage</name>
    <dbReference type="NCBI Taxonomy" id="2100421"/>
    <lineage>
        <taxon>Viruses</taxon>
        <taxon>Duplodnaviria</taxon>
        <taxon>Heunggongvirae</taxon>
        <taxon>Uroviricota</taxon>
        <taxon>Caudoviricetes</taxon>
        <taxon>Peduoviridae</taxon>
        <taxon>Maltschvirus</taxon>
        <taxon>Maltschvirus maltsch</taxon>
    </lineage>
</organism>
<feature type="compositionally biased region" description="Polar residues" evidence="1">
    <location>
        <begin position="1"/>
        <end position="17"/>
    </location>
</feature>
<accession>A0A6J5PBH2</accession>
<dbReference type="EMBL" id="LR796802">
    <property type="protein sequence ID" value="CAB4167216.1"/>
    <property type="molecule type" value="Genomic_DNA"/>
</dbReference>
<name>A0A6J5PBH2_9CAUD</name>
<protein>
    <submittedName>
        <fullName evidence="2">Uncharacterized protein</fullName>
    </submittedName>
</protein>
<gene>
    <name evidence="2" type="ORF">UFOVP872_5</name>
</gene>